<accession>A0A420HTC4</accession>
<protein>
    <submittedName>
        <fullName evidence="1">Uncharacterized protein</fullName>
    </submittedName>
</protein>
<sequence>MSSSYELSLSLLSSIARILESACYDWKLGAMKETRIAESPKKMEKSMASKLEKRSKLTRMPDKYKILEQTG</sequence>
<evidence type="ECO:0000313" key="1">
    <source>
        <dbReference type="EMBL" id="RKF60657.1"/>
    </source>
</evidence>
<dbReference type="EMBL" id="MCBR01016377">
    <property type="protein sequence ID" value="RKF60657.1"/>
    <property type="molecule type" value="Genomic_DNA"/>
</dbReference>
<proteinExistence type="predicted"/>
<name>A0A420HTC4_9PEZI</name>
<dbReference type="AlphaFoldDB" id="A0A420HTC4"/>
<reference evidence="1 2" key="1">
    <citation type="journal article" date="2018" name="BMC Genomics">
        <title>Comparative genome analyses reveal sequence features reflecting distinct modes of host-adaptation between dicot and monocot powdery mildew.</title>
        <authorList>
            <person name="Wu Y."/>
            <person name="Ma X."/>
            <person name="Pan Z."/>
            <person name="Kale S.D."/>
            <person name="Song Y."/>
            <person name="King H."/>
            <person name="Zhang Q."/>
            <person name="Presley C."/>
            <person name="Deng X."/>
            <person name="Wei C.I."/>
            <person name="Xiao S."/>
        </authorList>
    </citation>
    <scope>NUCLEOTIDE SEQUENCE [LARGE SCALE GENOMIC DNA]</scope>
    <source>
        <strain evidence="1">UCSC1</strain>
    </source>
</reference>
<comment type="caution">
    <text evidence="1">The sequence shown here is derived from an EMBL/GenBank/DDBJ whole genome shotgun (WGS) entry which is preliminary data.</text>
</comment>
<dbReference type="Proteomes" id="UP000285405">
    <property type="component" value="Unassembled WGS sequence"/>
</dbReference>
<evidence type="ECO:0000313" key="2">
    <source>
        <dbReference type="Proteomes" id="UP000285405"/>
    </source>
</evidence>
<gene>
    <name evidence="1" type="ORF">GcC1_163013</name>
</gene>
<organism evidence="1 2">
    <name type="scientific">Golovinomyces cichoracearum</name>
    <dbReference type="NCBI Taxonomy" id="62708"/>
    <lineage>
        <taxon>Eukaryota</taxon>
        <taxon>Fungi</taxon>
        <taxon>Dikarya</taxon>
        <taxon>Ascomycota</taxon>
        <taxon>Pezizomycotina</taxon>
        <taxon>Leotiomycetes</taxon>
        <taxon>Erysiphales</taxon>
        <taxon>Erysiphaceae</taxon>
        <taxon>Golovinomyces</taxon>
    </lineage>
</organism>